<dbReference type="PANTHER" id="PTHR35008">
    <property type="entry name" value="BLL4482 PROTEIN-RELATED"/>
    <property type="match status" value="1"/>
</dbReference>
<keyword evidence="3 4" id="KW-0408">Iron</keyword>
<evidence type="ECO:0000256" key="1">
    <source>
        <dbReference type="ARBA" id="ARBA00022617"/>
    </source>
</evidence>
<evidence type="ECO:0000313" key="7">
    <source>
        <dbReference type="EMBL" id="OBV12069.1"/>
    </source>
</evidence>
<dbReference type="GO" id="GO:0020037">
    <property type="term" value="F:heme binding"/>
    <property type="evidence" value="ECO:0007669"/>
    <property type="project" value="InterPro"/>
</dbReference>
<dbReference type="PROSITE" id="PS51257">
    <property type="entry name" value="PROKAR_LIPOPROTEIN"/>
    <property type="match status" value="1"/>
</dbReference>
<evidence type="ECO:0000256" key="2">
    <source>
        <dbReference type="ARBA" id="ARBA00022723"/>
    </source>
</evidence>
<accession>A0A1A7BHW1</accession>
<dbReference type="PANTHER" id="PTHR35008:SF9">
    <property type="entry name" value="CYTOCHROME C DOMAIN-CONTAINING PROTEIN"/>
    <property type="match status" value="1"/>
</dbReference>
<comment type="caution">
    <text evidence="7">The sequence shown here is derived from an EMBL/GenBank/DDBJ whole genome shotgun (WGS) entry which is preliminary data.</text>
</comment>
<reference evidence="7 8" key="1">
    <citation type="submission" date="2016-06" db="EMBL/GenBank/DDBJ databases">
        <title>Genome sequence of Porphyrobacter dokdonensis DSW-74.</title>
        <authorList>
            <person name="Kim J.F."/>
            <person name="Song J.Y."/>
        </authorList>
    </citation>
    <scope>NUCLEOTIDE SEQUENCE [LARGE SCALE GENOMIC DNA]</scope>
    <source>
        <strain evidence="7 8">DSW-74</strain>
    </source>
</reference>
<name>A0A1A7BHW1_9SPHN</name>
<dbReference type="Pfam" id="PF13442">
    <property type="entry name" value="Cytochrome_CBB3"/>
    <property type="match status" value="1"/>
</dbReference>
<evidence type="ECO:0000259" key="6">
    <source>
        <dbReference type="PROSITE" id="PS51007"/>
    </source>
</evidence>
<evidence type="ECO:0000256" key="3">
    <source>
        <dbReference type="ARBA" id="ARBA00023004"/>
    </source>
</evidence>
<dbReference type="PROSITE" id="PS51007">
    <property type="entry name" value="CYTC"/>
    <property type="match status" value="2"/>
</dbReference>
<dbReference type="GO" id="GO:0046872">
    <property type="term" value="F:metal ion binding"/>
    <property type="evidence" value="ECO:0007669"/>
    <property type="project" value="UniProtKB-KW"/>
</dbReference>
<protein>
    <submittedName>
        <fullName evidence="7">Cytochrome c family protein</fullName>
    </submittedName>
</protein>
<keyword evidence="8" id="KW-1185">Reference proteome</keyword>
<organism evidence="7 8">
    <name type="scientific">Erythrobacter dokdonensis DSW-74</name>
    <dbReference type="NCBI Taxonomy" id="1300349"/>
    <lineage>
        <taxon>Bacteria</taxon>
        <taxon>Pseudomonadati</taxon>
        <taxon>Pseudomonadota</taxon>
        <taxon>Alphaproteobacteria</taxon>
        <taxon>Sphingomonadales</taxon>
        <taxon>Erythrobacteraceae</taxon>
        <taxon>Erythrobacter/Porphyrobacter group</taxon>
        <taxon>Erythrobacter</taxon>
    </lineage>
</organism>
<dbReference type="Proteomes" id="UP000092484">
    <property type="component" value="Unassembled WGS sequence"/>
</dbReference>
<dbReference type="InterPro" id="IPR009056">
    <property type="entry name" value="Cyt_c-like_dom"/>
</dbReference>
<sequence>MAKVGSLRRVLFGLALAWTASGCSQQDEQQGSTPPGPAASAPDQAFAPPALDSIPEGPEGDAIRRGRDIFLNTGTAARPYVGSGLTCGNCHLDEGRKPDASPMWAAWGMYPAYRAKNDRINTMEDRIRGCFVYSMNAQASPAGVPPPYGDDIYRDLEIYFAWLAKGVQVGTQMPRRGFPSLPEPELAPDPARGRIVYEEQCSACHQPGGEGVRNDDGTYLYPPLWGDHSFNWGAGMSRTKDAAGFIKANMPFGQDNSLSDQQAWDVAAFVTTRERPRDPRQTGSIEEARQRFHAKGDYYGQTVDGNLLGDGK</sequence>
<evidence type="ECO:0000313" key="8">
    <source>
        <dbReference type="Proteomes" id="UP000092484"/>
    </source>
</evidence>
<dbReference type="InterPro" id="IPR036909">
    <property type="entry name" value="Cyt_c-like_dom_sf"/>
</dbReference>
<gene>
    <name evidence="7" type="ORF">I603_0200</name>
</gene>
<evidence type="ECO:0000256" key="4">
    <source>
        <dbReference type="PROSITE-ProRule" id="PRU00433"/>
    </source>
</evidence>
<keyword evidence="2 4" id="KW-0479">Metal-binding</keyword>
<dbReference type="PATRIC" id="fig|1300349.4.peg.196"/>
<dbReference type="InterPro" id="IPR051459">
    <property type="entry name" value="Cytochrome_c-type_DH"/>
</dbReference>
<evidence type="ECO:0000256" key="5">
    <source>
        <dbReference type="SAM" id="MobiDB-lite"/>
    </source>
</evidence>
<feature type="region of interest" description="Disordered" evidence="5">
    <location>
        <begin position="25"/>
        <end position="59"/>
    </location>
</feature>
<keyword evidence="1 4" id="KW-0349">Heme</keyword>
<dbReference type="RefSeq" id="WP_068861958.1">
    <property type="nucleotide sequence ID" value="NZ_LZYB01000001.1"/>
</dbReference>
<feature type="domain" description="Cytochrome c" evidence="6">
    <location>
        <begin position="61"/>
        <end position="164"/>
    </location>
</feature>
<dbReference type="Gene3D" id="1.10.760.10">
    <property type="entry name" value="Cytochrome c-like domain"/>
    <property type="match status" value="2"/>
</dbReference>
<dbReference type="STRING" id="1300349.I603_0200"/>
<proteinExistence type="predicted"/>
<dbReference type="GO" id="GO:0009055">
    <property type="term" value="F:electron transfer activity"/>
    <property type="evidence" value="ECO:0007669"/>
    <property type="project" value="InterPro"/>
</dbReference>
<dbReference type="SUPFAM" id="SSF46626">
    <property type="entry name" value="Cytochrome c"/>
    <property type="match status" value="2"/>
</dbReference>
<feature type="domain" description="Cytochrome c" evidence="6">
    <location>
        <begin position="188"/>
        <end position="274"/>
    </location>
</feature>
<dbReference type="AlphaFoldDB" id="A0A1A7BHW1"/>
<dbReference type="EMBL" id="LZYB01000001">
    <property type="protein sequence ID" value="OBV12069.1"/>
    <property type="molecule type" value="Genomic_DNA"/>
</dbReference>